<proteinExistence type="predicted"/>
<protein>
    <submittedName>
        <fullName evidence="3">Uncharacterized protein</fullName>
    </submittedName>
</protein>
<feature type="compositionally biased region" description="Pro residues" evidence="1">
    <location>
        <begin position="291"/>
        <end position="306"/>
    </location>
</feature>
<feature type="transmembrane region" description="Helical" evidence="2">
    <location>
        <begin position="146"/>
        <end position="166"/>
    </location>
</feature>
<evidence type="ECO:0000313" key="3">
    <source>
        <dbReference type="EMBL" id="GFJ89780.1"/>
    </source>
</evidence>
<dbReference type="Proteomes" id="UP000482960">
    <property type="component" value="Unassembled WGS sequence"/>
</dbReference>
<keyword evidence="2" id="KW-0812">Transmembrane</keyword>
<feature type="transmembrane region" description="Helical" evidence="2">
    <location>
        <begin position="226"/>
        <end position="244"/>
    </location>
</feature>
<organism evidence="3 4">
    <name type="scientific">Phytohabitans rumicis</name>
    <dbReference type="NCBI Taxonomy" id="1076125"/>
    <lineage>
        <taxon>Bacteria</taxon>
        <taxon>Bacillati</taxon>
        <taxon>Actinomycetota</taxon>
        <taxon>Actinomycetes</taxon>
        <taxon>Micromonosporales</taxon>
        <taxon>Micromonosporaceae</taxon>
    </lineage>
</organism>
<reference evidence="3 4" key="2">
    <citation type="submission" date="2020-03" db="EMBL/GenBank/DDBJ databases">
        <authorList>
            <person name="Ichikawa N."/>
            <person name="Kimura A."/>
            <person name="Kitahashi Y."/>
            <person name="Uohara A."/>
        </authorList>
    </citation>
    <scope>NUCLEOTIDE SEQUENCE [LARGE SCALE GENOMIC DNA]</scope>
    <source>
        <strain evidence="3 4">NBRC 108638</strain>
    </source>
</reference>
<feature type="transmembrane region" description="Helical" evidence="2">
    <location>
        <begin position="120"/>
        <end position="139"/>
    </location>
</feature>
<dbReference type="AlphaFoldDB" id="A0A6V8L2K9"/>
<feature type="compositionally biased region" description="Basic and acidic residues" evidence="1">
    <location>
        <begin position="400"/>
        <end position="410"/>
    </location>
</feature>
<comment type="caution">
    <text evidence="3">The sequence shown here is derived from an EMBL/GenBank/DDBJ whole genome shotgun (WGS) entry which is preliminary data.</text>
</comment>
<feature type="compositionally biased region" description="Low complexity" evidence="1">
    <location>
        <begin position="307"/>
        <end position="318"/>
    </location>
</feature>
<reference evidence="3 4" key="1">
    <citation type="submission" date="2020-03" db="EMBL/GenBank/DDBJ databases">
        <title>Whole genome shotgun sequence of Phytohabitans rumicis NBRC 108638.</title>
        <authorList>
            <person name="Komaki H."/>
            <person name="Tamura T."/>
        </authorList>
    </citation>
    <scope>NUCLEOTIDE SEQUENCE [LARGE SCALE GENOMIC DNA]</scope>
    <source>
        <strain evidence="3 4">NBRC 108638</strain>
    </source>
</reference>
<feature type="transmembrane region" description="Helical" evidence="2">
    <location>
        <begin position="52"/>
        <end position="74"/>
    </location>
</feature>
<evidence type="ECO:0000256" key="1">
    <source>
        <dbReference type="SAM" id="MobiDB-lite"/>
    </source>
</evidence>
<feature type="transmembrane region" description="Helical" evidence="2">
    <location>
        <begin position="86"/>
        <end position="108"/>
    </location>
</feature>
<evidence type="ECO:0000313" key="4">
    <source>
        <dbReference type="Proteomes" id="UP000482960"/>
    </source>
</evidence>
<feature type="transmembrane region" description="Helical" evidence="2">
    <location>
        <begin position="196"/>
        <end position="219"/>
    </location>
</feature>
<dbReference type="EMBL" id="BLPG01000001">
    <property type="protein sequence ID" value="GFJ89780.1"/>
    <property type="molecule type" value="Genomic_DNA"/>
</dbReference>
<keyword evidence="4" id="KW-1185">Reference proteome</keyword>
<sequence length="473" mass="48153">MALRTWSKVLLAALGVGLLAGASQLGVAFGLGIVRLSRTFPTGEENQWTAQMAWVTWFAMVAAVAGAVAADRMARRHGHVGGTGSRIAYAVCAGIGAAVLVPLCMQPARFAQVQSTDPVLVIGLSAALGAIAGVFVAIAALSQESLLWNVVVVTAGGWLLAIISVAPSLGSGDPLTDVRLGVPDLASLSTGTTQSLAVMTMPLLALVGGAAIAGVGRWLGRPPMTIAASGLIGPAMMCLAYLVAGPGSSADKYQAAPYWGALVAVGAGVLGSVLATAARRPTFPSRRPEPDSAPSPSPAPSPPSAAPRPSQSSASSPSLPDEPTADLSRGSSDDEPSTVDLARSTNEGRPARRPPPAARESAVGGAVTAFAAGRRAAARQAQPDDPAASTPAPARPSKAAPKDAPGDRPRKGLFGRRRATPAPPEPDPEPIPKGDVPTQRGSQTRPEAPLKPRDEEYVDWVSGLSTDPDKDRP</sequence>
<evidence type="ECO:0000256" key="2">
    <source>
        <dbReference type="SAM" id="Phobius"/>
    </source>
</evidence>
<keyword evidence="2" id="KW-1133">Transmembrane helix</keyword>
<feature type="region of interest" description="Disordered" evidence="1">
    <location>
        <begin position="280"/>
        <end position="473"/>
    </location>
</feature>
<feature type="transmembrane region" description="Helical" evidence="2">
    <location>
        <begin position="256"/>
        <end position="278"/>
    </location>
</feature>
<keyword evidence="2" id="KW-0472">Membrane</keyword>
<dbReference type="RefSeq" id="WP_173077305.1">
    <property type="nucleotide sequence ID" value="NZ_BAABJB010000007.1"/>
</dbReference>
<accession>A0A6V8L2K9</accession>
<feature type="compositionally biased region" description="Pro residues" evidence="1">
    <location>
        <begin position="421"/>
        <end position="431"/>
    </location>
</feature>
<gene>
    <name evidence="3" type="ORF">Prum_034220</name>
</gene>
<feature type="compositionally biased region" description="Low complexity" evidence="1">
    <location>
        <begin position="358"/>
        <end position="399"/>
    </location>
</feature>
<name>A0A6V8L2K9_9ACTN</name>